<protein>
    <submittedName>
        <fullName evidence="3">MarR family transcriptional regulator</fullName>
    </submittedName>
</protein>
<dbReference type="OrthoDB" id="1821976at2"/>
<feature type="region of interest" description="Disordered" evidence="1">
    <location>
        <begin position="110"/>
        <end position="148"/>
    </location>
</feature>
<evidence type="ECO:0000259" key="2">
    <source>
        <dbReference type="Pfam" id="PF01047"/>
    </source>
</evidence>
<evidence type="ECO:0000256" key="1">
    <source>
        <dbReference type="SAM" id="MobiDB-lite"/>
    </source>
</evidence>
<dbReference type="AlphaFoldDB" id="A0A7X2Z0S7"/>
<dbReference type="Pfam" id="PF01047">
    <property type="entry name" value="MarR"/>
    <property type="match status" value="1"/>
</dbReference>
<accession>A0A7X2Z0S7</accession>
<dbReference type="InterPro" id="IPR036388">
    <property type="entry name" value="WH-like_DNA-bd_sf"/>
</dbReference>
<feature type="domain" description="HTH marR-type" evidence="2">
    <location>
        <begin position="58"/>
        <end position="93"/>
    </location>
</feature>
<feature type="compositionally biased region" description="Polar residues" evidence="1">
    <location>
        <begin position="118"/>
        <end position="127"/>
    </location>
</feature>
<dbReference type="SUPFAM" id="SSF46785">
    <property type="entry name" value="Winged helix' DNA-binding domain"/>
    <property type="match status" value="1"/>
</dbReference>
<comment type="caution">
    <text evidence="3">The sequence shown here is derived from an EMBL/GenBank/DDBJ whole genome shotgun (WGS) entry which is preliminary data.</text>
</comment>
<evidence type="ECO:0000313" key="3">
    <source>
        <dbReference type="EMBL" id="MUG45496.1"/>
    </source>
</evidence>
<organism evidence="3 4">
    <name type="scientific">Paenibacillus woosongensis</name>
    <dbReference type="NCBI Taxonomy" id="307580"/>
    <lineage>
        <taxon>Bacteria</taxon>
        <taxon>Bacillati</taxon>
        <taxon>Bacillota</taxon>
        <taxon>Bacilli</taxon>
        <taxon>Bacillales</taxon>
        <taxon>Paenibacillaceae</taxon>
        <taxon>Paenibacillus</taxon>
    </lineage>
</organism>
<gene>
    <name evidence="3" type="ORF">GNP95_10900</name>
</gene>
<evidence type="ECO:0000313" key="4">
    <source>
        <dbReference type="Proteomes" id="UP000447876"/>
    </source>
</evidence>
<proteinExistence type="predicted"/>
<reference evidence="3 4" key="1">
    <citation type="submission" date="2019-11" db="EMBL/GenBank/DDBJ databases">
        <title>Draft genome sequences of five Paenibacillus species of dairy origin.</title>
        <authorList>
            <person name="Olajide A.M."/>
            <person name="Chen S."/>
            <person name="Lapointe G."/>
        </authorList>
    </citation>
    <scope>NUCLEOTIDE SEQUENCE [LARGE SCALE GENOMIC DNA]</scope>
    <source>
        <strain evidence="3 4">12CR55</strain>
    </source>
</reference>
<dbReference type="Proteomes" id="UP000447876">
    <property type="component" value="Unassembled WGS sequence"/>
</dbReference>
<name>A0A7X2Z0S7_9BACL</name>
<dbReference type="InterPro" id="IPR000835">
    <property type="entry name" value="HTH_MarR-typ"/>
</dbReference>
<dbReference type="Gene3D" id="1.10.10.10">
    <property type="entry name" value="Winged helix-like DNA-binding domain superfamily/Winged helix DNA-binding domain"/>
    <property type="match status" value="1"/>
</dbReference>
<sequence length="327" mass="37435">MKHMPEGSYPFPMYSGLLEPEHYKKIGAAIWLFAWCISSTTKEVEKDGTVWGIVLGNKPLKLSDIAERFGVNNKTVSRWIDTLEQHEYIRVTRAARGLILSVRNSKKWTDKTDKNVRSPGSEQTEMSYHSDSDKTNMSDLSNDDQTEMSDQLGNEQTILSDHEKNSASDRTEMSDLKDIKDLTTTTTTDFEIDSIDARSNGMIAILNAYCKLHRKLDFHVKPREREAMGKMVAGGMPVPFTIRTMESLLQAKREREGDSFKYPTSFLYYVDAIEEAWLNSQTTSPQMVGVAQGAPEHPKRMTKQQREIDALERFIEEERRRGAHRSR</sequence>
<dbReference type="GO" id="GO:0003700">
    <property type="term" value="F:DNA-binding transcription factor activity"/>
    <property type="evidence" value="ECO:0007669"/>
    <property type="project" value="InterPro"/>
</dbReference>
<dbReference type="EMBL" id="WNZW01000003">
    <property type="protein sequence ID" value="MUG45496.1"/>
    <property type="molecule type" value="Genomic_DNA"/>
</dbReference>
<dbReference type="InterPro" id="IPR036390">
    <property type="entry name" value="WH_DNA-bd_sf"/>
</dbReference>